<evidence type="ECO:0000313" key="2">
    <source>
        <dbReference type="Proteomes" id="UP000037904"/>
    </source>
</evidence>
<comment type="caution">
    <text evidence="1">The sequence shown here is derived from an EMBL/GenBank/DDBJ whole genome shotgun (WGS) entry which is preliminary data.</text>
</comment>
<dbReference type="EMBL" id="JXCE01000330">
    <property type="protein sequence ID" value="KPA37996.1"/>
    <property type="molecule type" value="Genomic_DNA"/>
</dbReference>
<dbReference type="OrthoDB" id="407298at2759"/>
<accession>A0A0M9ERH8</accession>
<organism evidence="1 2">
    <name type="scientific">Fusarium langsethiae</name>
    <dbReference type="NCBI Taxonomy" id="179993"/>
    <lineage>
        <taxon>Eukaryota</taxon>
        <taxon>Fungi</taxon>
        <taxon>Dikarya</taxon>
        <taxon>Ascomycota</taxon>
        <taxon>Pezizomycotina</taxon>
        <taxon>Sordariomycetes</taxon>
        <taxon>Hypocreomycetidae</taxon>
        <taxon>Hypocreales</taxon>
        <taxon>Nectriaceae</taxon>
        <taxon>Fusarium</taxon>
    </lineage>
</organism>
<sequence length="129" mass="13962">MQEEGDKLTSKQGWERILTNCIRGNMGEVNSYAGVDVSNITGRVLNLTKLLKGNNVLYLVFEVVKTASPNSLSSLFSIVVPPLRFLADALSTALLDLSCHALKDLTVCGESFTKGMQKKFPGAKINASL</sequence>
<dbReference type="Proteomes" id="UP000037904">
    <property type="component" value="Unassembled WGS sequence"/>
</dbReference>
<protein>
    <submittedName>
        <fullName evidence="1">Oxidase</fullName>
    </submittedName>
</protein>
<keyword evidence="2" id="KW-1185">Reference proteome</keyword>
<evidence type="ECO:0000313" key="1">
    <source>
        <dbReference type="EMBL" id="KPA37996.1"/>
    </source>
</evidence>
<reference evidence="1 2" key="1">
    <citation type="submission" date="2015-04" db="EMBL/GenBank/DDBJ databases">
        <title>The draft genome sequence of Fusarium langsethiae, a T-2/HT-2 mycotoxin producer.</title>
        <authorList>
            <person name="Lysoe E."/>
            <person name="Divon H.H."/>
            <person name="Terzi V."/>
            <person name="Orru L."/>
            <person name="Lamontanara A."/>
            <person name="Kolseth A.-K."/>
            <person name="Frandsen R.J."/>
            <person name="Nielsen K."/>
            <person name="Thrane U."/>
        </authorList>
    </citation>
    <scope>NUCLEOTIDE SEQUENCE [LARGE SCALE GENOMIC DNA]</scope>
    <source>
        <strain evidence="1 2">Fl201059</strain>
    </source>
</reference>
<name>A0A0M9ERH8_FUSLA</name>
<gene>
    <name evidence="1" type="ORF">FLAG1_09167</name>
</gene>
<dbReference type="AlphaFoldDB" id="A0A0M9ERH8"/>
<proteinExistence type="predicted"/>